<keyword evidence="4" id="KW-1185">Reference proteome</keyword>
<dbReference type="Gene3D" id="3.40.710.10">
    <property type="entry name" value="DD-peptidase/beta-lactamase superfamily"/>
    <property type="match status" value="1"/>
</dbReference>
<dbReference type="Proteomes" id="UP000237752">
    <property type="component" value="Unassembled WGS sequence"/>
</dbReference>
<name>A0A2T0ZXX3_9ACTN</name>
<organism evidence="3 4">
    <name type="scientific">Antricoccus suffuscus</name>
    <dbReference type="NCBI Taxonomy" id="1629062"/>
    <lineage>
        <taxon>Bacteria</taxon>
        <taxon>Bacillati</taxon>
        <taxon>Actinomycetota</taxon>
        <taxon>Actinomycetes</taxon>
        <taxon>Geodermatophilales</taxon>
        <taxon>Antricoccaceae</taxon>
        <taxon>Antricoccus</taxon>
    </lineage>
</organism>
<feature type="chain" id="PRO_5039598523" evidence="1">
    <location>
        <begin position="29"/>
        <end position="391"/>
    </location>
</feature>
<proteinExistence type="predicted"/>
<dbReference type="PANTHER" id="PTHR46825:SF7">
    <property type="entry name" value="D-ALANYL-D-ALANINE CARBOXYPEPTIDASE"/>
    <property type="match status" value="1"/>
</dbReference>
<keyword evidence="1" id="KW-0732">Signal</keyword>
<reference evidence="3 4" key="1">
    <citation type="submission" date="2018-03" db="EMBL/GenBank/DDBJ databases">
        <title>Genomic Encyclopedia of Archaeal and Bacterial Type Strains, Phase II (KMG-II): from individual species to whole genera.</title>
        <authorList>
            <person name="Goeker M."/>
        </authorList>
    </citation>
    <scope>NUCLEOTIDE SEQUENCE [LARGE SCALE GENOMIC DNA]</scope>
    <source>
        <strain evidence="3 4">DSM 100065</strain>
    </source>
</reference>
<dbReference type="InterPro" id="IPR012338">
    <property type="entry name" value="Beta-lactam/transpept-like"/>
</dbReference>
<protein>
    <submittedName>
        <fullName evidence="3">D-alanyl-D-alanine carboxypeptidase</fullName>
    </submittedName>
</protein>
<feature type="domain" description="Beta-lactamase-related" evidence="2">
    <location>
        <begin position="53"/>
        <end position="372"/>
    </location>
</feature>
<evidence type="ECO:0000256" key="1">
    <source>
        <dbReference type="SAM" id="SignalP"/>
    </source>
</evidence>
<comment type="caution">
    <text evidence="3">The sequence shown here is derived from an EMBL/GenBank/DDBJ whole genome shotgun (WGS) entry which is preliminary data.</text>
</comment>
<dbReference type="AlphaFoldDB" id="A0A2T0ZXX3"/>
<evidence type="ECO:0000259" key="2">
    <source>
        <dbReference type="Pfam" id="PF00144"/>
    </source>
</evidence>
<gene>
    <name evidence="3" type="ORF">CLV47_11181</name>
</gene>
<dbReference type="SUPFAM" id="SSF56601">
    <property type="entry name" value="beta-lactamase/transpeptidase-like"/>
    <property type="match status" value="1"/>
</dbReference>
<accession>A0A2T0ZXX3</accession>
<evidence type="ECO:0000313" key="3">
    <source>
        <dbReference type="EMBL" id="PRZ41205.1"/>
    </source>
</evidence>
<dbReference type="RefSeq" id="WP_202862580.1">
    <property type="nucleotide sequence ID" value="NZ_PVUE01000011.1"/>
</dbReference>
<sequence>MTIFMANRRFCAAAALIAVASLALSGCAADAASSSAASTTSAATAPAETAALFQKTLDDTRAQGDFPGVIAEVVSPGGTWIGASGTARSGSSAAPTPADHTRIGSLTKTMTATVLLQLMQEHKLSLDDTIGKYVPDLPNGDTATLRQLADMTSGIPSYTANPQWQSQVFADPDRQWKPQQLVDFVIGTPADFAPGAGWEYSNTNYVLLGMVIEKVTDEPIAAVFKKRLFDPLGMKHTSFPTGTNAIPSPHLNGISNQGQDPGKSVDATLFSPSIAFTAGEVISTLGDLKTWGDALFTGKGILKPSTEKLRRNSVIRDIPPMTATAGYGIGIGDRNGWWGHDGDIPGYTTSLFHNDKLNTTIIVLVNSDIPFGSASTSPATAVFAALVSALK</sequence>
<dbReference type="EMBL" id="PVUE01000011">
    <property type="protein sequence ID" value="PRZ41205.1"/>
    <property type="molecule type" value="Genomic_DNA"/>
</dbReference>
<dbReference type="Pfam" id="PF00144">
    <property type="entry name" value="Beta-lactamase"/>
    <property type="match status" value="1"/>
</dbReference>
<keyword evidence="3" id="KW-0121">Carboxypeptidase</keyword>
<dbReference type="PANTHER" id="PTHR46825">
    <property type="entry name" value="D-ALANYL-D-ALANINE-CARBOXYPEPTIDASE/ENDOPEPTIDASE AMPH"/>
    <property type="match status" value="1"/>
</dbReference>
<dbReference type="InterPro" id="IPR050491">
    <property type="entry name" value="AmpC-like"/>
</dbReference>
<dbReference type="InterPro" id="IPR001466">
    <property type="entry name" value="Beta-lactam-related"/>
</dbReference>
<keyword evidence="3" id="KW-0645">Protease</keyword>
<feature type="signal peptide" evidence="1">
    <location>
        <begin position="1"/>
        <end position="28"/>
    </location>
</feature>
<evidence type="ECO:0000313" key="4">
    <source>
        <dbReference type="Proteomes" id="UP000237752"/>
    </source>
</evidence>
<keyword evidence="3" id="KW-0378">Hydrolase</keyword>
<dbReference type="GO" id="GO:0004180">
    <property type="term" value="F:carboxypeptidase activity"/>
    <property type="evidence" value="ECO:0007669"/>
    <property type="project" value="UniProtKB-KW"/>
</dbReference>